<keyword evidence="2" id="KW-1185">Reference proteome</keyword>
<comment type="caution">
    <text evidence="1">The sequence shown here is derived from an EMBL/GenBank/DDBJ whole genome shotgun (WGS) entry which is preliminary data.</text>
</comment>
<accession>A0A6S7G7I5</accession>
<protein>
    <submittedName>
        <fullName evidence="1">Uncharacterized protein</fullName>
    </submittedName>
</protein>
<proteinExistence type="predicted"/>
<organism evidence="1 2">
    <name type="scientific">Paramuricea clavata</name>
    <name type="common">Red gorgonian</name>
    <name type="synonym">Violescent sea-whip</name>
    <dbReference type="NCBI Taxonomy" id="317549"/>
    <lineage>
        <taxon>Eukaryota</taxon>
        <taxon>Metazoa</taxon>
        <taxon>Cnidaria</taxon>
        <taxon>Anthozoa</taxon>
        <taxon>Octocorallia</taxon>
        <taxon>Malacalcyonacea</taxon>
        <taxon>Plexauridae</taxon>
        <taxon>Paramuricea</taxon>
    </lineage>
</organism>
<sequence length="162" mass="19245">MEAEYRATIQIFRYRRPTTKERRTYYIRIGQEIADLDDSIPDPALEGNQNEYTRLIHKLDQHFLPRENKDYARFKLGNLVQQDDELMATYYARIREIAKKCSYTDENDAIRDHLIKTMHNNAIRVKAIRNNWTLQEILEEAAITEQGQLQAKEIKQPKSEIC</sequence>
<reference evidence="1" key="1">
    <citation type="submission" date="2020-04" db="EMBL/GenBank/DDBJ databases">
        <authorList>
            <person name="Alioto T."/>
            <person name="Alioto T."/>
            <person name="Gomez Garrido J."/>
        </authorList>
    </citation>
    <scope>NUCLEOTIDE SEQUENCE</scope>
    <source>
        <strain evidence="1">A484AB</strain>
    </source>
</reference>
<gene>
    <name evidence="1" type="ORF">PACLA_8A069462</name>
</gene>
<dbReference type="OrthoDB" id="6496131at2759"/>
<dbReference type="Proteomes" id="UP001152795">
    <property type="component" value="Unassembled WGS sequence"/>
</dbReference>
<evidence type="ECO:0000313" key="1">
    <source>
        <dbReference type="EMBL" id="CAB3986703.1"/>
    </source>
</evidence>
<name>A0A6S7G7I5_PARCT</name>
<evidence type="ECO:0000313" key="2">
    <source>
        <dbReference type="Proteomes" id="UP001152795"/>
    </source>
</evidence>
<dbReference type="PANTHER" id="PTHR33198:SF20">
    <property type="entry name" value="RETROTRANSPOSON GAG DOMAIN-CONTAINING PROTEIN"/>
    <property type="match status" value="1"/>
</dbReference>
<dbReference type="AlphaFoldDB" id="A0A6S7G7I5"/>
<dbReference type="PANTHER" id="PTHR33198">
    <property type="entry name" value="ANK_REP_REGION DOMAIN-CONTAINING PROTEIN-RELATED"/>
    <property type="match status" value="1"/>
</dbReference>
<dbReference type="EMBL" id="CACRXK020001059">
    <property type="protein sequence ID" value="CAB3986703.1"/>
    <property type="molecule type" value="Genomic_DNA"/>
</dbReference>